<dbReference type="GO" id="GO:0007508">
    <property type="term" value="P:larval heart development"/>
    <property type="evidence" value="ECO:0007669"/>
    <property type="project" value="TreeGrafter"/>
</dbReference>
<dbReference type="PANTHER" id="PTHR33395">
    <property type="entry name" value="TRANSCRIPTASE, PUTATIVE-RELATED-RELATED"/>
    <property type="match status" value="1"/>
</dbReference>
<proteinExistence type="predicted"/>
<evidence type="ECO:0000313" key="2">
    <source>
        <dbReference type="EMBL" id="VDP94594.1"/>
    </source>
</evidence>
<evidence type="ECO:0000313" key="4">
    <source>
        <dbReference type="WBParaSite" id="ECPE_0001734901-mRNA-1"/>
    </source>
</evidence>
<organism evidence="4">
    <name type="scientific">Echinostoma caproni</name>
    <dbReference type="NCBI Taxonomy" id="27848"/>
    <lineage>
        <taxon>Eukaryota</taxon>
        <taxon>Metazoa</taxon>
        <taxon>Spiralia</taxon>
        <taxon>Lophotrochozoa</taxon>
        <taxon>Platyhelminthes</taxon>
        <taxon>Trematoda</taxon>
        <taxon>Digenea</taxon>
        <taxon>Plagiorchiida</taxon>
        <taxon>Echinostomata</taxon>
        <taxon>Echinostomatoidea</taxon>
        <taxon>Echinostomatidae</taxon>
        <taxon>Echinostoma</taxon>
    </lineage>
</organism>
<evidence type="ECO:0000313" key="3">
    <source>
        <dbReference type="Proteomes" id="UP000272942"/>
    </source>
</evidence>
<dbReference type="InterPro" id="IPR036691">
    <property type="entry name" value="Endo/exonu/phosph_ase_sf"/>
</dbReference>
<dbReference type="AlphaFoldDB" id="A0A183BDL9"/>
<gene>
    <name evidence="2" type="ORF">ECPE_LOCUS17304</name>
</gene>
<dbReference type="PANTHER" id="PTHR33395:SF22">
    <property type="entry name" value="REVERSE TRANSCRIPTASE DOMAIN-CONTAINING PROTEIN"/>
    <property type="match status" value="1"/>
</dbReference>
<dbReference type="GO" id="GO:0031012">
    <property type="term" value="C:extracellular matrix"/>
    <property type="evidence" value="ECO:0007669"/>
    <property type="project" value="TreeGrafter"/>
</dbReference>
<dbReference type="EMBL" id="UZAN01068575">
    <property type="protein sequence ID" value="VDP94594.1"/>
    <property type="molecule type" value="Genomic_DNA"/>
</dbReference>
<accession>A0A183BDL9</accession>
<keyword evidence="3" id="KW-1185">Reference proteome</keyword>
<protein>
    <submittedName>
        <fullName evidence="4">Endo/exonuclease/phosphatase domain-containing protein</fullName>
    </submittedName>
</protein>
<dbReference type="GO" id="GO:0003824">
    <property type="term" value="F:catalytic activity"/>
    <property type="evidence" value="ECO:0007669"/>
    <property type="project" value="InterPro"/>
</dbReference>
<dbReference type="Proteomes" id="UP000272942">
    <property type="component" value="Unassembled WGS sequence"/>
</dbReference>
<name>A0A183BDL9_9TREM</name>
<dbReference type="Gene3D" id="3.60.10.10">
    <property type="entry name" value="Endonuclease/exonuclease/phosphatase"/>
    <property type="match status" value="1"/>
</dbReference>
<feature type="domain" description="Endonuclease/exonuclease/phosphatase" evidence="1">
    <location>
        <begin position="28"/>
        <end position="139"/>
    </location>
</feature>
<dbReference type="Pfam" id="PF14529">
    <property type="entry name" value="Exo_endo_phos_2"/>
    <property type="match status" value="1"/>
</dbReference>
<dbReference type="SUPFAM" id="SSF56219">
    <property type="entry name" value="DNase I-like"/>
    <property type="match status" value="1"/>
</dbReference>
<dbReference type="GO" id="GO:0061343">
    <property type="term" value="P:cell adhesion involved in heart morphogenesis"/>
    <property type="evidence" value="ECO:0007669"/>
    <property type="project" value="TreeGrafter"/>
</dbReference>
<sequence length="279" mass="31609">MQNSNMENVRVRRGSVVQREGGAGHLTVGLVYRTPSAIAEDVLHSIRRWTAGGRCVLLGDFNAPNINFEAGVWGYHDGTFEYQLYELLESLSLYQHIQDLSRIQVSSASVLDLVLSPRRSDVVDIVRPDPFGSSDHVAIVIYWRINFHIVKDAQERPNVWNKQYEELRATAQCLQWPTNEDIDDDVETRWAQFKNNIINLVSMSAPPRCTSAKRWNRAAFEDSLAATAATAPKRLFAYLRRGTEFPTTLPPLLDQGMPKDDPGEQADIFARHYASVYES</sequence>
<dbReference type="OrthoDB" id="6286496at2759"/>
<reference evidence="4" key="1">
    <citation type="submission" date="2016-06" db="UniProtKB">
        <authorList>
            <consortium name="WormBaseParasite"/>
        </authorList>
    </citation>
    <scope>IDENTIFICATION</scope>
</reference>
<evidence type="ECO:0000259" key="1">
    <source>
        <dbReference type="Pfam" id="PF14529"/>
    </source>
</evidence>
<dbReference type="InterPro" id="IPR005135">
    <property type="entry name" value="Endo/exonuclease/phosphatase"/>
</dbReference>
<dbReference type="WBParaSite" id="ECPE_0001734901-mRNA-1">
    <property type="protein sequence ID" value="ECPE_0001734901-mRNA-1"/>
    <property type="gene ID" value="ECPE_0001734901"/>
</dbReference>
<reference evidence="2 3" key="2">
    <citation type="submission" date="2018-11" db="EMBL/GenBank/DDBJ databases">
        <authorList>
            <consortium name="Pathogen Informatics"/>
        </authorList>
    </citation>
    <scope>NUCLEOTIDE SEQUENCE [LARGE SCALE GENOMIC DNA]</scope>
    <source>
        <strain evidence="2 3">Egypt</strain>
    </source>
</reference>